<dbReference type="AlphaFoldDB" id="A0A9P5BYL4"/>
<dbReference type="Proteomes" id="UP000758155">
    <property type="component" value="Unassembled WGS sequence"/>
</dbReference>
<dbReference type="EMBL" id="SWKV01000064">
    <property type="protein sequence ID" value="KAF3034767.1"/>
    <property type="molecule type" value="Genomic_DNA"/>
</dbReference>
<name>A0A9P5BYL4_9PLEO</name>
<evidence type="ECO:0000313" key="2">
    <source>
        <dbReference type="Proteomes" id="UP000758155"/>
    </source>
</evidence>
<gene>
    <name evidence="1" type="ORF">E8E12_000630</name>
</gene>
<dbReference type="OrthoDB" id="2151982at2759"/>
<keyword evidence="2" id="KW-1185">Reference proteome</keyword>
<organism evidence="1 2">
    <name type="scientific">Didymella heteroderae</name>
    <dbReference type="NCBI Taxonomy" id="1769908"/>
    <lineage>
        <taxon>Eukaryota</taxon>
        <taxon>Fungi</taxon>
        <taxon>Dikarya</taxon>
        <taxon>Ascomycota</taxon>
        <taxon>Pezizomycotina</taxon>
        <taxon>Dothideomycetes</taxon>
        <taxon>Pleosporomycetidae</taxon>
        <taxon>Pleosporales</taxon>
        <taxon>Pleosporineae</taxon>
        <taxon>Didymellaceae</taxon>
        <taxon>Didymella</taxon>
    </lineage>
</organism>
<reference evidence="1" key="1">
    <citation type="submission" date="2019-04" db="EMBL/GenBank/DDBJ databases">
        <title>Sequencing of skin fungus with MAO and IRED activity.</title>
        <authorList>
            <person name="Marsaioli A.J."/>
            <person name="Bonatto J.M.C."/>
            <person name="Reis Junior O."/>
        </authorList>
    </citation>
    <scope>NUCLEOTIDE SEQUENCE</scope>
    <source>
        <strain evidence="1">28M1</strain>
    </source>
</reference>
<proteinExistence type="predicted"/>
<protein>
    <submittedName>
        <fullName evidence="1">Uncharacterized protein</fullName>
    </submittedName>
</protein>
<sequence length="195" mass="21196">MPRDSSDIDEEVDTDSRFPIIDDLLPPPRLTDKATAYPGCCLALSTPLVAHLHSLLPPAPALTLSIGSGFGLLEALLLVAPYLSNVVGVEVAPSPNTYLPRANHRVVHGSRFHEPLAAEAEAWLFVYPRRVGLVNEYMASYGDDAVQTIIWIGPQADWDDYKGCFVGGWEIQTKSADQVGGKAWELIATARRATT</sequence>
<comment type="caution">
    <text evidence="1">The sequence shown here is derived from an EMBL/GenBank/DDBJ whole genome shotgun (WGS) entry which is preliminary data.</text>
</comment>
<accession>A0A9P5BYL4</accession>
<evidence type="ECO:0000313" key="1">
    <source>
        <dbReference type="EMBL" id="KAF3034767.1"/>
    </source>
</evidence>